<organism evidence="2 3">
    <name type="scientific">Marinobacter shengliensis</name>
    <dbReference type="NCBI Taxonomy" id="1389223"/>
    <lineage>
        <taxon>Bacteria</taxon>
        <taxon>Pseudomonadati</taxon>
        <taxon>Pseudomonadota</taxon>
        <taxon>Gammaproteobacteria</taxon>
        <taxon>Pseudomonadales</taxon>
        <taxon>Marinobacteraceae</taxon>
        <taxon>Marinobacter</taxon>
    </lineage>
</organism>
<evidence type="ECO:0000256" key="1">
    <source>
        <dbReference type="SAM" id="MobiDB-lite"/>
    </source>
</evidence>
<dbReference type="EMBL" id="JBHFLD010000014">
    <property type="protein sequence ID" value="MFB2716148.1"/>
    <property type="molecule type" value="Genomic_DNA"/>
</dbReference>
<comment type="caution">
    <text evidence="2">The sequence shown here is derived from an EMBL/GenBank/DDBJ whole genome shotgun (WGS) entry which is preliminary data.</text>
</comment>
<gene>
    <name evidence="2" type="ORF">ACE05E_11705</name>
</gene>
<reference evidence="2 3" key="1">
    <citation type="submission" date="2024-09" db="EMBL/GenBank/DDBJ databases">
        <title>Draft genome sequences of 6 high pH adapted Marinobacter shengliensis sp. isolated from Mariana forearc serpentinite mud volcanoes.</title>
        <authorList>
            <person name="Elkassas S."/>
            <person name="Serres M."/>
            <person name="Michael N."/>
            <person name="Amina P."/>
            <person name="Teodora Z."/>
            <person name="Julie H."/>
        </authorList>
    </citation>
    <scope>NUCLEOTIDE SEQUENCE [LARGE SCALE GENOMIC DNA]</scope>
    <source>
        <strain evidence="2 3">EB4</strain>
    </source>
</reference>
<keyword evidence="3" id="KW-1185">Reference proteome</keyword>
<dbReference type="RefSeq" id="WP_374814492.1">
    <property type="nucleotide sequence ID" value="NZ_JBHFLD010000014.1"/>
</dbReference>
<feature type="compositionally biased region" description="Acidic residues" evidence="1">
    <location>
        <begin position="582"/>
        <end position="591"/>
    </location>
</feature>
<dbReference type="Proteomes" id="UP001576762">
    <property type="component" value="Unassembled WGS sequence"/>
</dbReference>
<sequence length="605" mass="67421">MADYEDYITRDTAGGASIAGFPGTALEVDEPGVFALDILDAPNLETIHIKRLKPLKRPHLVLSNLPDLATVNLPAGHPGAIVHFNSEKSPKGFVISGMVSEIDAAWDTVQTRLESAPNHHHWSRVLCSPATEKPAEPSGNGLVMVTGDMPPEHDQLTLGAGNDWLLLNVGGLRHVQVSTSGKAVFQQVPHLRTINGSGHGLLLEVYAAPALKRISGTGERVIVYQKQAVAKELTIADNWKHARIHSKTLRSLNFPAGESLTLYHCNKLQHVNLPLGMDVECFGALPAPLMASARFYFDESSLNTCMERFRNGDTDQLSGILSILANAHEREQVVLSLQKIQELCEHGVAPDLIWQTRRELAARHRDNRGKSRAAKRPFNEAAMVKADLYWHWKFPTDLAPQGWEADLKIWQYCHQAVPAAADYADIIACTCCSDEAFETLLRLALNGEDYDDVHRLAIRCISEYLSKGDDYLLNRNRSQERDPTLRIIRLTLREGISQDDQRTVITFLCNVLPLKTLVKSVPPIVHMCPGVFRGVLMTISRKPDGWFTQRIGTFPFYKQGNKINEYRQKLMQIALAPCVSDEEEQDDEDNNIETGNTYSLFEGDA</sequence>
<evidence type="ECO:0000313" key="2">
    <source>
        <dbReference type="EMBL" id="MFB2716148.1"/>
    </source>
</evidence>
<name>A0ABV4W846_9GAMM</name>
<protein>
    <submittedName>
        <fullName evidence="2">Uncharacterized protein</fullName>
    </submittedName>
</protein>
<accession>A0ABV4W846</accession>
<evidence type="ECO:0000313" key="3">
    <source>
        <dbReference type="Proteomes" id="UP001576762"/>
    </source>
</evidence>
<feature type="region of interest" description="Disordered" evidence="1">
    <location>
        <begin position="582"/>
        <end position="605"/>
    </location>
</feature>
<proteinExistence type="predicted"/>